<feature type="compositionally biased region" description="Basic and acidic residues" evidence="7">
    <location>
        <begin position="425"/>
        <end position="438"/>
    </location>
</feature>
<dbReference type="Gene3D" id="1.20.5.170">
    <property type="match status" value="1"/>
</dbReference>
<keyword evidence="3" id="KW-0805">Transcription regulation</keyword>
<dbReference type="GO" id="GO:0042981">
    <property type="term" value="P:regulation of apoptotic process"/>
    <property type="evidence" value="ECO:0007669"/>
    <property type="project" value="UniProtKB-ARBA"/>
</dbReference>
<gene>
    <name evidence="9" type="ORF">CCH79_00001984</name>
</gene>
<evidence type="ECO:0000256" key="3">
    <source>
        <dbReference type="ARBA" id="ARBA00023015"/>
    </source>
</evidence>
<evidence type="ECO:0000256" key="2">
    <source>
        <dbReference type="ARBA" id="ARBA00007163"/>
    </source>
</evidence>
<dbReference type="InterPro" id="IPR046347">
    <property type="entry name" value="bZIP_sf"/>
</dbReference>
<comment type="subcellular location">
    <subcellularLocation>
        <location evidence="1">Nucleus</location>
    </subcellularLocation>
</comment>
<evidence type="ECO:0000256" key="1">
    <source>
        <dbReference type="ARBA" id="ARBA00004123"/>
    </source>
</evidence>
<keyword evidence="5" id="KW-0804">Transcription</keyword>
<dbReference type="GO" id="GO:0000977">
    <property type="term" value="F:RNA polymerase II transcription regulatory region sequence-specific DNA binding"/>
    <property type="evidence" value="ECO:0007669"/>
    <property type="project" value="TreeGrafter"/>
</dbReference>
<dbReference type="SUPFAM" id="SSF57959">
    <property type="entry name" value="Leucine zipper domain"/>
    <property type="match status" value="1"/>
</dbReference>
<evidence type="ECO:0000256" key="4">
    <source>
        <dbReference type="ARBA" id="ARBA00023125"/>
    </source>
</evidence>
<keyword evidence="4" id="KW-0238">DNA-binding</keyword>
<feature type="region of interest" description="Disordered" evidence="7">
    <location>
        <begin position="425"/>
        <end position="450"/>
    </location>
</feature>
<dbReference type="InterPro" id="IPR004827">
    <property type="entry name" value="bZIP"/>
</dbReference>
<evidence type="ECO:0000256" key="6">
    <source>
        <dbReference type="ARBA" id="ARBA00023242"/>
    </source>
</evidence>
<comment type="caution">
    <text evidence="9">The sequence shown here is derived from an EMBL/GenBank/DDBJ whole genome shotgun (WGS) entry which is preliminary data.</text>
</comment>
<evidence type="ECO:0000256" key="5">
    <source>
        <dbReference type="ARBA" id="ARBA00023163"/>
    </source>
</evidence>
<dbReference type="Pfam" id="PF00170">
    <property type="entry name" value="bZIP_1"/>
    <property type="match status" value="1"/>
</dbReference>
<dbReference type="PANTHER" id="PTHR13044">
    <property type="entry name" value="ACTIVATING TRANSCRIPTION FACTOR ATF 4/5"/>
    <property type="match status" value="1"/>
</dbReference>
<accession>A0A315VIZ3</accession>
<feature type="non-terminal residue" evidence="9">
    <location>
        <position position="714"/>
    </location>
</feature>
<feature type="region of interest" description="Disordered" evidence="7">
    <location>
        <begin position="23"/>
        <end position="49"/>
    </location>
</feature>
<feature type="compositionally biased region" description="Polar residues" evidence="7">
    <location>
        <begin position="25"/>
        <end position="34"/>
    </location>
</feature>
<evidence type="ECO:0000256" key="7">
    <source>
        <dbReference type="SAM" id="MobiDB-lite"/>
    </source>
</evidence>
<keyword evidence="6" id="KW-0539">Nucleus</keyword>
<evidence type="ECO:0000313" key="10">
    <source>
        <dbReference type="Proteomes" id="UP000250572"/>
    </source>
</evidence>
<dbReference type="GO" id="GO:0005634">
    <property type="term" value="C:nucleus"/>
    <property type="evidence" value="ECO:0007669"/>
    <property type="project" value="UniProtKB-SubCell"/>
</dbReference>
<proteinExistence type="inferred from homology"/>
<dbReference type="PROSITE" id="PS00036">
    <property type="entry name" value="BZIP_BASIC"/>
    <property type="match status" value="1"/>
</dbReference>
<dbReference type="FunFam" id="1.20.5.170:FF:000021">
    <property type="entry name" value="Cyclic AMP-dependent transcription factor ATF-4"/>
    <property type="match status" value="1"/>
</dbReference>
<evidence type="ECO:0000259" key="8">
    <source>
        <dbReference type="PROSITE" id="PS50217"/>
    </source>
</evidence>
<comment type="similarity">
    <text evidence="2">Belongs to the bZIP family.</text>
</comment>
<protein>
    <recommendedName>
        <fullName evidence="8">BZIP domain-containing protein</fullName>
    </recommendedName>
</protein>
<reference evidence="9 10" key="1">
    <citation type="journal article" date="2018" name="G3 (Bethesda)">
        <title>A High-Quality Reference Genome for the Invasive Mosquitofish Gambusia affinis Using a Chicago Library.</title>
        <authorList>
            <person name="Hoffberg S.L."/>
            <person name="Troendle N.J."/>
            <person name="Glenn T.C."/>
            <person name="Mahmud O."/>
            <person name="Louha S."/>
            <person name="Chalopin D."/>
            <person name="Bennetzen J.L."/>
            <person name="Mauricio R."/>
        </authorList>
    </citation>
    <scope>NUCLEOTIDE SEQUENCE [LARGE SCALE GENOMIC DNA]</scope>
    <source>
        <strain evidence="9">NE01/NJP1002.9</strain>
        <tissue evidence="9">Muscle</tissue>
    </source>
</reference>
<name>A0A315VIZ3_GAMAF</name>
<dbReference type="EMBL" id="NHOQ01001678">
    <property type="protein sequence ID" value="PWA22916.1"/>
    <property type="molecule type" value="Genomic_DNA"/>
</dbReference>
<dbReference type="SMART" id="SM00338">
    <property type="entry name" value="BRLZ"/>
    <property type="match status" value="1"/>
</dbReference>
<organism evidence="9 10">
    <name type="scientific">Gambusia affinis</name>
    <name type="common">Western mosquitofish</name>
    <name type="synonym">Heterandria affinis</name>
    <dbReference type="NCBI Taxonomy" id="33528"/>
    <lineage>
        <taxon>Eukaryota</taxon>
        <taxon>Metazoa</taxon>
        <taxon>Chordata</taxon>
        <taxon>Craniata</taxon>
        <taxon>Vertebrata</taxon>
        <taxon>Euteleostomi</taxon>
        <taxon>Actinopterygii</taxon>
        <taxon>Neopterygii</taxon>
        <taxon>Teleostei</taxon>
        <taxon>Neoteleostei</taxon>
        <taxon>Acanthomorphata</taxon>
        <taxon>Ovalentaria</taxon>
        <taxon>Atherinomorphae</taxon>
        <taxon>Cyprinodontiformes</taxon>
        <taxon>Poeciliidae</taxon>
        <taxon>Poeciliinae</taxon>
        <taxon>Gambusia</taxon>
    </lineage>
</organism>
<dbReference type="Proteomes" id="UP000250572">
    <property type="component" value="Unassembled WGS sequence"/>
</dbReference>
<sequence length="714" mass="78388">MMATSAHVWRTLRVCPADPLALSHPQANHSQSQGCRGEVSEESPHLIGDGLTDWMTEEVDFSSYLPNPPSPPSSTNASLPPSPLQNDIQVPSDLEVMTSLLQEELAQLEDYFLSEPLPEKGQRLGKCDRGPLPAGPQPFSQLPYASYAASTQSESNPLLVTLATGELDLLSICGGPIGRSKIPRHAPYSCSRPSGCGRKRVLESVRFGEGYESNVVGSKGSNSGNSAVALTSNYGSVEDEQLVGKSYCLGNAIELRRCAGLSKDEKNCCFTQDAMSGAKVAGGGFGFGGTLEPPQKKEDVMMYSMREVSGSAANSEVLSSIKASVEVTKATVSWKNDGGESCYIPAAPQSEAFSSFLGNINEQVKTESLQMLQPDLHCNYLDDQAPECFLMARESLNLDSSGHRQACRLREDHCAVKYEVDIIPHEGGERKQKKRDQNKTAAHRYRQRKRAELDSLEEQLHCLEGRNRELRDKAESVEREIQYVKDLLIEVYKARSQRLKQDATAFSHAVVCVTARDSEKRAVHLFTQHRHDAVNIHQVSQSRTAVTPRDDVAVREQTESLQLTPVLNFAATYPSQFPTALQAIRRTCAQASLNVSLQVVCWISPEWLQIPHKPTCGSSDLVVRMSQCLLQRCGLDRYPRLRGAAGHLGQEIQELHSTVPQLVLPQQVREQRAGSSGHSSRIFGGKELEHEKATDLQEAGSDMTAVIQLQDGGH</sequence>
<feature type="region of interest" description="Disordered" evidence="7">
    <location>
        <begin position="61"/>
        <end position="88"/>
    </location>
</feature>
<dbReference type="AlphaFoldDB" id="A0A315VIZ3"/>
<dbReference type="PANTHER" id="PTHR13044:SF3">
    <property type="entry name" value="CYCLIC AMP-DEPENDENT TRANSCRIPTION FACTOR ATF-5"/>
    <property type="match status" value="1"/>
</dbReference>
<dbReference type="PROSITE" id="PS50217">
    <property type="entry name" value="BZIP"/>
    <property type="match status" value="1"/>
</dbReference>
<feature type="domain" description="BZIP" evidence="8">
    <location>
        <begin position="428"/>
        <end position="491"/>
    </location>
</feature>
<feature type="compositionally biased region" description="Basic residues" evidence="7">
    <location>
        <begin position="439"/>
        <end position="449"/>
    </location>
</feature>
<dbReference type="GO" id="GO:0001228">
    <property type="term" value="F:DNA-binding transcription activator activity, RNA polymerase II-specific"/>
    <property type="evidence" value="ECO:0007669"/>
    <property type="project" value="TreeGrafter"/>
</dbReference>
<evidence type="ECO:0000313" key="9">
    <source>
        <dbReference type="EMBL" id="PWA22916.1"/>
    </source>
</evidence>
<keyword evidence="10" id="KW-1185">Reference proteome</keyword>
<dbReference type="CDD" id="cd14692">
    <property type="entry name" value="bZIP_ATF4"/>
    <property type="match status" value="1"/>
</dbReference>
<dbReference type="STRING" id="33528.ENSGAFP00000006495"/>